<reference evidence="1" key="1">
    <citation type="submission" date="2022-06" db="EMBL/GenBank/DDBJ databases">
        <authorList>
            <consortium name="SYNGENTA / RWTH Aachen University"/>
        </authorList>
    </citation>
    <scope>NUCLEOTIDE SEQUENCE</scope>
</reference>
<keyword evidence="2" id="KW-1185">Reference proteome</keyword>
<comment type="caution">
    <text evidence="1">The sequence shown here is derived from an EMBL/GenBank/DDBJ whole genome shotgun (WGS) entry which is preliminary data.</text>
</comment>
<dbReference type="Proteomes" id="UP001153365">
    <property type="component" value="Unassembled WGS sequence"/>
</dbReference>
<accession>A0AAV0B184</accession>
<protein>
    <submittedName>
        <fullName evidence="1">Uncharacterized protein</fullName>
    </submittedName>
</protein>
<gene>
    <name evidence="1" type="ORF">PPACK8108_LOCUS10098</name>
</gene>
<dbReference type="AlphaFoldDB" id="A0AAV0B184"/>
<organism evidence="1 2">
    <name type="scientific">Phakopsora pachyrhizi</name>
    <name type="common">Asian soybean rust disease fungus</name>
    <dbReference type="NCBI Taxonomy" id="170000"/>
    <lineage>
        <taxon>Eukaryota</taxon>
        <taxon>Fungi</taxon>
        <taxon>Dikarya</taxon>
        <taxon>Basidiomycota</taxon>
        <taxon>Pucciniomycotina</taxon>
        <taxon>Pucciniomycetes</taxon>
        <taxon>Pucciniales</taxon>
        <taxon>Phakopsoraceae</taxon>
        <taxon>Phakopsora</taxon>
    </lineage>
</organism>
<evidence type="ECO:0000313" key="1">
    <source>
        <dbReference type="EMBL" id="CAH7675134.1"/>
    </source>
</evidence>
<dbReference type="EMBL" id="CALTRL010002258">
    <property type="protein sequence ID" value="CAH7675134.1"/>
    <property type="molecule type" value="Genomic_DNA"/>
</dbReference>
<name>A0AAV0B184_PHAPC</name>
<sequence>MTKSISQKPPKVLMIDNYDMFVFVNPQPNQFQLDPYLKPPQLQLGPATDYILSLKQLNKIWNPLAITRTFIIDKKLALMKAIEKAFPNSHNVI</sequence>
<proteinExistence type="predicted"/>
<evidence type="ECO:0000313" key="2">
    <source>
        <dbReference type="Proteomes" id="UP001153365"/>
    </source>
</evidence>